<accession>A0A9P8UBZ2</accession>
<evidence type="ECO:0008006" key="3">
    <source>
        <dbReference type="Google" id="ProtNLM"/>
    </source>
</evidence>
<organism evidence="1 2">
    <name type="scientific">Truncatella angustata</name>
    <dbReference type="NCBI Taxonomy" id="152316"/>
    <lineage>
        <taxon>Eukaryota</taxon>
        <taxon>Fungi</taxon>
        <taxon>Dikarya</taxon>
        <taxon>Ascomycota</taxon>
        <taxon>Pezizomycotina</taxon>
        <taxon>Sordariomycetes</taxon>
        <taxon>Xylariomycetidae</taxon>
        <taxon>Amphisphaeriales</taxon>
        <taxon>Sporocadaceae</taxon>
        <taxon>Truncatella</taxon>
    </lineage>
</organism>
<keyword evidence="2" id="KW-1185">Reference proteome</keyword>
<dbReference type="SUPFAM" id="SSF53474">
    <property type="entry name" value="alpha/beta-Hydrolases"/>
    <property type="match status" value="1"/>
</dbReference>
<dbReference type="InterPro" id="IPR029058">
    <property type="entry name" value="AB_hydrolase_fold"/>
</dbReference>
<evidence type="ECO:0000313" key="1">
    <source>
        <dbReference type="EMBL" id="KAH6645127.1"/>
    </source>
</evidence>
<evidence type="ECO:0000313" key="2">
    <source>
        <dbReference type="Proteomes" id="UP000758603"/>
    </source>
</evidence>
<comment type="caution">
    <text evidence="1">The sequence shown here is derived from an EMBL/GenBank/DDBJ whole genome shotgun (WGS) entry which is preliminary data.</text>
</comment>
<reference evidence="1" key="1">
    <citation type="journal article" date="2021" name="Nat. Commun.">
        <title>Genetic determinants of endophytism in the Arabidopsis root mycobiome.</title>
        <authorList>
            <person name="Mesny F."/>
            <person name="Miyauchi S."/>
            <person name="Thiergart T."/>
            <person name="Pickel B."/>
            <person name="Atanasova L."/>
            <person name="Karlsson M."/>
            <person name="Huettel B."/>
            <person name="Barry K.W."/>
            <person name="Haridas S."/>
            <person name="Chen C."/>
            <person name="Bauer D."/>
            <person name="Andreopoulos W."/>
            <person name="Pangilinan J."/>
            <person name="LaButti K."/>
            <person name="Riley R."/>
            <person name="Lipzen A."/>
            <person name="Clum A."/>
            <person name="Drula E."/>
            <person name="Henrissat B."/>
            <person name="Kohler A."/>
            <person name="Grigoriev I.V."/>
            <person name="Martin F.M."/>
            <person name="Hacquard S."/>
        </authorList>
    </citation>
    <scope>NUCLEOTIDE SEQUENCE</scope>
    <source>
        <strain evidence="1">MPI-SDFR-AT-0073</strain>
    </source>
</reference>
<dbReference type="AlphaFoldDB" id="A0A9P8UBZ2"/>
<dbReference type="OrthoDB" id="408631at2759"/>
<dbReference type="RefSeq" id="XP_045951641.1">
    <property type="nucleotide sequence ID" value="XM_046101046.1"/>
</dbReference>
<dbReference type="Gene3D" id="3.40.50.1820">
    <property type="entry name" value="alpha/beta hydrolase"/>
    <property type="match status" value="1"/>
</dbReference>
<protein>
    <recommendedName>
        <fullName evidence="3">Alpha/beta hydrolase fold-3 domain-containing protein</fullName>
    </recommendedName>
</protein>
<dbReference type="Proteomes" id="UP000758603">
    <property type="component" value="Unassembled WGS sequence"/>
</dbReference>
<dbReference type="EMBL" id="JAGPXC010000012">
    <property type="protein sequence ID" value="KAH6645127.1"/>
    <property type="molecule type" value="Genomic_DNA"/>
</dbReference>
<gene>
    <name evidence="1" type="ORF">BKA67DRAFT_542104</name>
</gene>
<proteinExistence type="predicted"/>
<sequence length="127" mass="14418">MAPEEKKVPHPIKAHPLWALYLFNKCYAPDQQSRKSPAVSPYYTDAEEFSLMTAFVTCEGGTLRPEANQLAEMLQIQKNNSQNVVFHVLEGVPHGLDKGAEDGTLEWVRREEAYSLAIKLLKEVFDR</sequence>
<dbReference type="GeneID" id="70129938"/>
<name>A0A9P8UBZ2_9PEZI</name>